<dbReference type="EMBL" id="JYDT01000211">
    <property type="protein sequence ID" value="KRY81677.1"/>
    <property type="molecule type" value="Genomic_DNA"/>
</dbReference>
<dbReference type="AlphaFoldDB" id="A0A0V1F671"/>
<evidence type="ECO:0000313" key="2">
    <source>
        <dbReference type="Proteomes" id="UP000054995"/>
    </source>
</evidence>
<gene>
    <name evidence="1" type="ORF">T4D_8152</name>
</gene>
<evidence type="ECO:0000313" key="1">
    <source>
        <dbReference type="EMBL" id="KRY81677.1"/>
    </source>
</evidence>
<comment type="caution">
    <text evidence="1">The sequence shown here is derived from an EMBL/GenBank/DDBJ whole genome shotgun (WGS) entry which is preliminary data.</text>
</comment>
<name>A0A0V1F671_TRIPS</name>
<reference evidence="1 2" key="1">
    <citation type="submission" date="2015-01" db="EMBL/GenBank/DDBJ databases">
        <title>Evolution of Trichinella species and genotypes.</title>
        <authorList>
            <person name="Korhonen P.K."/>
            <person name="Edoardo P."/>
            <person name="Giuseppe L.R."/>
            <person name="Gasser R.B."/>
        </authorList>
    </citation>
    <scope>NUCLEOTIDE SEQUENCE [LARGE SCALE GENOMIC DNA]</scope>
    <source>
        <strain evidence="1">ISS470</strain>
    </source>
</reference>
<organism evidence="1 2">
    <name type="scientific">Trichinella pseudospiralis</name>
    <name type="common">Parasitic roundworm</name>
    <dbReference type="NCBI Taxonomy" id="6337"/>
    <lineage>
        <taxon>Eukaryota</taxon>
        <taxon>Metazoa</taxon>
        <taxon>Ecdysozoa</taxon>
        <taxon>Nematoda</taxon>
        <taxon>Enoplea</taxon>
        <taxon>Dorylaimia</taxon>
        <taxon>Trichinellida</taxon>
        <taxon>Trichinellidae</taxon>
        <taxon>Trichinella</taxon>
    </lineage>
</organism>
<accession>A0A0V1F671</accession>
<protein>
    <submittedName>
        <fullName evidence="1">Uncharacterized protein</fullName>
    </submittedName>
</protein>
<keyword evidence="2" id="KW-1185">Reference proteome</keyword>
<dbReference type="OrthoDB" id="10514310at2759"/>
<proteinExistence type="predicted"/>
<dbReference type="Proteomes" id="UP000054995">
    <property type="component" value="Unassembled WGS sequence"/>
</dbReference>
<sequence length="144" mass="16624">MTDCMALIHQLQVYNRWLCLGHDSNGQTGAGKRAESLCWKRLSLFYKVDSHVQLFVDALDRWLATVHHGGNSLEAAVWRRQVAWRRWNAPFQRPTPICLKKKRLKRSGQVEYHGSAAFFVFNYEILTAELRDIGDMVGIFSDVT</sequence>